<accession>A0ABY8L9A1</accession>
<feature type="transmembrane region" description="Helical" evidence="1">
    <location>
        <begin position="6"/>
        <end position="26"/>
    </location>
</feature>
<evidence type="ECO:0000256" key="1">
    <source>
        <dbReference type="SAM" id="Phobius"/>
    </source>
</evidence>
<keyword evidence="3" id="KW-0378">Hydrolase</keyword>
<dbReference type="Gene3D" id="3.60.10.10">
    <property type="entry name" value="Endonuclease/exonuclease/phosphatase"/>
    <property type="match status" value="1"/>
</dbReference>
<keyword evidence="1" id="KW-0472">Membrane</keyword>
<dbReference type="EMBL" id="CP122537">
    <property type="protein sequence ID" value="WGH77932.1"/>
    <property type="molecule type" value="Genomic_DNA"/>
</dbReference>
<keyword evidence="3" id="KW-0255">Endonuclease</keyword>
<feature type="domain" description="Endonuclease/exonuclease/phosphatase" evidence="2">
    <location>
        <begin position="103"/>
        <end position="307"/>
    </location>
</feature>
<protein>
    <submittedName>
        <fullName evidence="3">Endonuclease/exonuclease/phosphatase family protein</fullName>
    </submittedName>
</protein>
<keyword evidence="3" id="KW-0540">Nuclease</keyword>
<dbReference type="Proteomes" id="UP001243420">
    <property type="component" value="Chromosome"/>
</dbReference>
<dbReference type="GO" id="GO:0004519">
    <property type="term" value="F:endonuclease activity"/>
    <property type="evidence" value="ECO:0007669"/>
    <property type="project" value="UniProtKB-KW"/>
</dbReference>
<dbReference type="Pfam" id="PF03372">
    <property type="entry name" value="Exo_endo_phos"/>
    <property type="match status" value="1"/>
</dbReference>
<reference evidence="3 4" key="1">
    <citation type="submission" date="2023-04" db="EMBL/GenBank/DDBJ databases">
        <title>Jannaschia ovalis sp. nov., a marine bacterium isolated from sea tidal flat.</title>
        <authorList>
            <person name="Kwon D.Y."/>
            <person name="Kim J.-J."/>
        </authorList>
    </citation>
    <scope>NUCLEOTIDE SEQUENCE [LARGE SCALE GENOMIC DNA]</scope>
    <source>
        <strain evidence="3 4">GRR-S6-38</strain>
    </source>
</reference>
<organism evidence="3 4">
    <name type="scientific">Jannaschia ovalis</name>
    <dbReference type="NCBI Taxonomy" id="3038773"/>
    <lineage>
        <taxon>Bacteria</taxon>
        <taxon>Pseudomonadati</taxon>
        <taxon>Pseudomonadota</taxon>
        <taxon>Alphaproteobacteria</taxon>
        <taxon>Rhodobacterales</taxon>
        <taxon>Roseobacteraceae</taxon>
        <taxon>Jannaschia</taxon>
    </lineage>
</organism>
<evidence type="ECO:0000313" key="4">
    <source>
        <dbReference type="Proteomes" id="UP001243420"/>
    </source>
</evidence>
<keyword evidence="1" id="KW-0812">Transmembrane</keyword>
<dbReference type="InterPro" id="IPR005135">
    <property type="entry name" value="Endo/exonuclease/phosphatase"/>
</dbReference>
<keyword evidence="1" id="KW-1133">Transmembrane helix</keyword>
<sequence>MIGVALRLLIGAFALALMAVTLLPLWEATFWWVRAWEFPRVHILVLAALTLPLAFALRGAGRWIVAVGMIGVVMWQGAWLRPYAAGAGEAVAMREADDGVTVLSFNVLQSNRDFAATRELIAAVDPDVLVLMETNADWAAALEGTLAGYPTQARSITEDRYGLILATRLPATGVETVTLEGQEAPFAIATVETGSGPLEITAIHPRPPVPRTDGQQRDRQIERAAELARRGDAAALAVGDFNDVPWSRAAQRFRDLGGLLDPREGRGLLNSFDPDSLMLSFPLDQALVTEDVVLEEFRLGPDVGSDHLPLILRLAPDG</sequence>
<dbReference type="SUPFAM" id="SSF56219">
    <property type="entry name" value="DNase I-like"/>
    <property type="match status" value="1"/>
</dbReference>
<proteinExistence type="predicted"/>
<gene>
    <name evidence="3" type="ORF">P8627_12940</name>
</gene>
<name>A0ABY8L9A1_9RHOB</name>
<evidence type="ECO:0000259" key="2">
    <source>
        <dbReference type="Pfam" id="PF03372"/>
    </source>
</evidence>
<feature type="transmembrane region" description="Helical" evidence="1">
    <location>
        <begin position="38"/>
        <end position="57"/>
    </location>
</feature>
<dbReference type="InterPro" id="IPR036691">
    <property type="entry name" value="Endo/exonu/phosph_ase_sf"/>
</dbReference>
<evidence type="ECO:0000313" key="3">
    <source>
        <dbReference type="EMBL" id="WGH77932.1"/>
    </source>
</evidence>
<keyword evidence="4" id="KW-1185">Reference proteome</keyword>
<dbReference type="RefSeq" id="WP_279964555.1">
    <property type="nucleotide sequence ID" value="NZ_CP122537.1"/>
</dbReference>